<sequence>MEIKALIPNAHCVKVAMNYVVDCYAGIDVRGCFCKFSQRKYRKVQALGFQERYQDDSECVMSVRMIAAVAFVSLSYTLQVFENLQELEEGNYIGRRSRRSRASTVFVPQVWSGHCPVNNQLPCTNNSVEGWHRKMQAAVAADHPQIWRIFDNASWLRFIS</sequence>
<proteinExistence type="predicted"/>
<dbReference type="EMBL" id="JBJQND010000004">
    <property type="protein sequence ID" value="KAL3878620.1"/>
    <property type="molecule type" value="Genomic_DNA"/>
</dbReference>
<keyword evidence="2" id="KW-1185">Reference proteome</keyword>
<comment type="caution">
    <text evidence="1">The sequence shown here is derived from an EMBL/GenBank/DDBJ whole genome shotgun (WGS) entry which is preliminary data.</text>
</comment>
<reference evidence="1 2" key="1">
    <citation type="submission" date="2024-11" db="EMBL/GenBank/DDBJ databases">
        <title>Chromosome-level genome assembly of the freshwater bivalve Anodonta woodiana.</title>
        <authorList>
            <person name="Chen X."/>
        </authorList>
    </citation>
    <scope>NUCLEOTIDE SEQUENCE [LARGE SCALE GENOMIC DNA]</scope>
    <source>
        <strain evidence="1">MN2024</strain>
        <tissue evidence="1">Gills</tissue>
    </source>
</reference>
<evidence type="ECO:0000313" key="2">
    <source>
        <dbReference type="Proteomes" id="UP001634394"/>
    </source>
</evidence>
<dbReference type="Proteomes" id="UP001634394">
    <property type="component" value="Unassembled WGS sequence"/>
</dbReference>
<gene>
    <name evidence="1" type="ORF">ACJMK2_030954</name>
</gene>
<evidence type="ECO:0000313" key="1">
    <source>
        <dbReference type="EMBL" id="KAL3878620.1"/>
    </source>
</evidence>
<dbReference type="AlphaFoldDB" id="A0ABD3X1A0"/>
<protein>
    <recommendedName>
        <fullName evidence="3">Transposase</fullName>
    </recommendedName>
</protein>
<accession>A0ABD3X1A0</accession>
<organism evidence="1 2">
    <name type="scientific">Sinanodonta woodiana</name>
    <name type="common">Chinese pond mussel</name>
    <name type="synonym">Anodonta woodiana</name>
    <dbReference type="NCBI Taxonomy" id="1069815"/>
    <lineage>
        <taxon>Eukaryota</taxon>
        <taxon>Metazoa</taxon>
        <taxon>Spiralia</taxon>
        <taxon>Lophotrochozoa</taxon>
        <taxon>Mollusca</taxon>
        <taxon>Bivalvia</taxon>
        <taxon>Autobranchia</taxon>
        <taxon>Heteroconchia</taxon>
        <taxon>Palaeoheterodonta</taxon>
        <taxon>Unionida</taxon>
        <taxon>Unionoidea</taxon>
        <taxon>Unionidae</taxon>
        <taxon>Unioninae</taxon>
        <taxon>Sinanodonta</taxon>
    </lineage>
</organism>
<evidence type="ECO:0008006" key="3">
    <source>
        <dbReference type="Google" id="ProtNLM"/>
    </source>
</evidence>
<name>A0ABD3X1A0_SINWO</name>